<dbReference type="PANTHER" id="PTHR11986:SF79">
    <property type="entry name" value="ACETYLORNITHINE AMINOTRANSFERASE, MITOCHONDRIAL"/>
    <property type="match status" value="1"/>
</dbReference>
<dbReference type="NCBIfam" id="TIGR00707">
    <property type="entry name" value="argD"/>
    <property type="match status" value="1"/>
</dbReference>
<comment type="catalytic activity">
    <reaction evidence="5">
        <text>N(2)-acetyl-L-ornithine + 2-oxoglutarate = N-acetyl-L-glutamate 5-semialdehyde + L-glutamate</text>
        <dbReference type="Rhea" id="RHEA:18049"/>
        <dbReference type="ChEBI" id="CHEBI:16810"/>
        <dbReference type="ChEBI" id="CHEBI:29123"/>
        <dbReference type="ChEBI" id="CHEBI:29985"/>
        <dbReference type="ChEBI" id="CHEBI:57805"/>
        <dbReference type="EC" id="2.6.1.11"/>
    </reaction>
</comment>
<dbReference type="NCBIfam" id="NF002325">
    <property type="entry name" value="PRK01278.1"/>
    <property type="match status" value="1"/>
</dbReference>
<sequence>MSKQTITSREDMLMPTYNRFPLTLVKGKGSYVWDEQGAKYLDYTSGIATCNLGHTPDVVKNQVEKQLQDLWHCSNLYHIPSQEKLAEILVKNSFGDKVFFCNSGAEANEASIKLARRYAQAVKKTNAHEVVTFSNSFHGRTLATLAATGQEKIQQGFAPLAPGFRYLPYNDDKALDGLVSSETCAVLLELVQGEGGVVPADFDWVKKLAAICKENDILLMIDEIQTGIGRTGTLFAYQQYEIEPDVISIAKGLGSGIPIGAVIANEKAAEAFTPGTHGSTFGGNPLSAAAGLATVSHIVESGILEKSINLSSYLVEKLQQLKGQSDVIEEVRGKGMLQGIAVKGNAIDYVTKAREHRLLILVAGPQVIRILPPLTTNKEEVDAFYSVMQKVFCVK</sequence>
<evidence type="ECO:0000256" key="1">
    <source>
        <dbReference type="ARBA" id="ARBA00022576"/>
    </source>
</evidence>
<dbReference type="InterPro" id="IPR004636">
    <property type="entry name" value="AcOrn/SuccOrn_fam"/>
</dbReference>
<keyword evidence="2 5" id="KW-0028">Amino-acid biosynthesis</keyword>
<dbReference type="EMBL" id="FNFL01000003">
    <property type="protein sequence ID" value="SDK19611.1"/>
    <property type="molecule type" value="Genomic_DNA"/>
</dbReference>
<dbReference type="GO" id="GO:0003992">
    <property type="term" value="F:N2-acetyl-L-ornithine:2-oxoglutarate 5-aminotransferase activity"/>
    <property type="evidence" value="ECO:0007669"/>
    <property type="project" value="UniProtKB-UniRule"/>
</dbReference>
<dbReference type="InterPro" id="IPR015422">
    <property type="entry name" value="PyrdxlP-dep_Trfase_small"/>
</dbReference>
<dbReference type="UniPathway" id="UPA00068">
    <property type="reaction ID" value="UER00109"/>
</dbReference>
<dbReference type="STRING" id="407036.SAMN05216243_2273"/>
<dbReference type="CDD" id="cd00610">
    <property type="entry name" value="OAT_like"/>
    <property type="match status" value="1"/>
</dbReference>
<evidence type="ECO:0000313" key="6">
    <source>
        <dbReference type="EMBL" id="SDK19611.1"/>
    </source>
</evidence>
<keyword evidence="1 5" id="KW-0032">Aminotransferase</keyword>
<dbReference type="Proteomes" id="UP000198694">
    <property type="component" value="Unassembled WGS sequence"/>
</dbReference>
<comment type="subcellular location">
    <subcellularLocation>
        <location evidence="5">Cytoplasm</location>
    </subcellularLocation>
</comment>
<dbReference type="PANTHER" id="PTHR11986">
    <property type="entry name" value="AMINOTRANSFERASE CLASS III"/>
    <property type="match status" value="1"/>
</dbReference>
<dbReference type="AlphaFoldDB" id="A0A1G8ZX90"/>
<evidence type="ECO:0000256" key="2">
    <source>
        <dbReference type="ARBA" id="ARBA00022605"/>
    </source>
</evidence>
<feature type="modified residue" description="N6-(pyridoxal phosphate)lysine" evidence="5">
    <location>
        <position position="251"/>
    </location>
</feature>
<dbReference type="GO" id="GO:0005737">
    <property type="term" value="C:cytoplasm"/>
    <property type="evidence" value="ECO:0007669"/>
    <property type="project" value="UniProtKB-SubCell"/>
</dbReference>
<dbReference type="GO" id="GO:0030170">
    <property type="term" value="F:pyridoxal phosphate binding"/>
    <property type="evidence" value="ECO:0007669"/>
    <property type="project" value="InterPro"/>
</dbReference>
<proteinExistence type="inferred from homology"/>
<feature type="binding site" evidence="5">
    <location>
        <position position="140"/>
    </location>
    <ligand>
        <name>N(2)-acetyl-L-ornithine</name>
        <dbReference type="ChEBI" id="CHEBI:57805"/>
    </ligand>
</feature>
<evidence type="ECO:0000256" key="4">
    <source>
        <dbReference type="ARBA" id="ARBA00022898"/>
    </source>
</evidence>
<evidence type="ECO:0000256" key="3">
    <source>
        <dbReference type="ARBA" id="ARBA00022679"/>
    </source>
</evidence>
<dbReference type="InterPro" id="IPR005814">
    <property type="entry name" value="Aminotrans_3"/>
</dbReference>
<keyword evidence="7" id="KW-1185">Reference proteome</keyword>
<evidence type="ECO:0000313" key="7">
    <source>
        <dbReference type="Proteomes" id="UP000198694"/>
    </source>
</evidence>
<dbReference type="FunFam" id="3.40.640.10:FF:000004">
    <property type="entry name" value="Acetylornithine aminotransferase"/>
    <property type="match status" value="1"/>
</dbReference>
<protein>
    <recommendedName>
        <fullName evidence="5">Acetylornithine aminotransferase</fullName>
        <shortName evidence="5">ACOAT</shortName>
        <ecNumber evidence="5">2.6.1.11</ecNumber>
    </recommendedName>
</protein>
<dbReference type="InterPro" id="IPR049704">
    <property type="entry name" value="Aminotrans_3_PPA_site"/>
</dbReference>
<feature type="binding site" evidence="5">
    <location>
        <begin position="104"/>
        <end position="105"/>
    </location>
    <ligand>
        <name>pyridoxal 5'-phosphate</name>
        <dbReference type="ChEBI" id="CHEBI:597326"/>
    </ligand>
</feature>
<accession>A0A1G8ZX90</accession>
<dbReference type="HAMAP" id="MF_01107">
    <property type="entry name" value="ArgD_aminotrans_3"/>
    <property type="match status" value="1"/>
</dbReference>
<comment type="cofactor">
    <cofactor evidence="5">
        <name>pyridoxal 5'-phosphate</name>
        <dbReference type="ChEBI" id="CHEBI:597326"/>
    </cofactor>
    <text evidence="5">Binds 1 pyridoxal phosphate per subunit.</text>
</comment>
<dbReference type="InterPro" id="IPR015421">
    <property type="entry name" value="PyrdxlP-dep_Trfase_major"/>
</dbReference>
<keyword evidence="3 5" id="KW-0808">Transferase</keyword>
<comment type="subunit">
    <text evidence="5">Homodimer.</text>
</comment>
<dbReference type="InterPro" id="IPR050103">
    <property type="entry name" value="Class-III_PLP-dep_AT"/>
</dbReference>
<dbReference type="Gene3D" id="3.90.1150.10">
    <property type="entry name" value="Aspartate Aminotransferase, domain 1"/>
    <property type="match status" value="1"/>
</dbReference>
<reference evidence="6 7" key="1">
    <citation type="submission" date="2016-10" db="EMBL/GenBank/DDBJ databases">
        <authorList>
            <person name="de Groot N.N."/>
        </authorList>
    </citation>
    <scope>NUCLEOTIDE SEQUENCE [LARGE SCALE GENOMIC DNA]</scope>
    <source>
        <strain evidence="6 7">CGMCC 1.6502</strain>
    </source>
</reference>
<dbReference type="PIRSF" id="PIRSF000521">
    <property type="entry name" value="Transaminase_4ab_Lys_Orn"/>
    <property type="match status" value="1"/>
</dbReference>
<dbReference type="GO" id="GO:0006526">
    <property type="term" value="P:L-arginine biosynthetic process"/>
    <property type="evidence" value="ECO:0007669"/>
    <property type="project" value="UniProtKB-UniRule"/>
</dbReference>
<keyword evidence="5" id="KW-0055">Arginine biosynthesis</keyword>
<dbReference type="InterPro" id="IPR015424">
    <property type="entry name" value="PyrdxlP-dep_Trfase"/>
</dbReference>
<keyword evidence="4 5" id="KW-0663">Pyridoxal phosphate</keyword>
<organism evidence="6 7">
    <name type="scientific">Sediminibacillus albus</name>
    <dbReference type="NCBI Taxonomy" id="407036"/>
    <lineage>
        <taxon>Bacteria</taxon>
        <taxon>Bacillati</taxon>
        <taxon>Bacillota</taxon>
        <taxon>Bacilli</taxon>
        <taxon>Bacillales</taxon>
        <taxon>Bacillaceae</taxon>
        <taxon>Sediminibacillus</taxon>
    </lineage>
</organism>
<comment type="similarity">
    <text evidence="5">Belongs to the class-III pyridoxal-phosphate-dependent aminotransferase family. ArgD subfamily.</text>
</comment>
<dbReference type="EC" id="2.6.1.11" evidence="5"/>
<dbReference type="OrthoDB" id="9807885at2"/>
<gene>
    <name evidence="5" type="primary">argD</name>
    <name evidence="6" type="ORF">SAMN05216243_2273</name>
</gene>
<feature type="binding site" evidence="5">
    <location>
        <position position="280"/>
    </location>
    <ligand>
        <name>pyridoxal 5'-phosphate</name>
        <dbReference type="ChEBI" id="CHEBI:597326"/>
    </ligand>
</feature>
<dbReference type="SUPFAM" id="SSF53383">
    <property type="entry name" value="PLP-dependent transferases"/>
    <property type="match status" value="1"/>
</dbReference>
<dbReference type="RefSeq" id="WP_093214166.1">
    <property type="nucleotide sequence ID" value="NZ_FNFL01000003.1"/>
</dbReference>
<feature type="binding site" evidence="5">
    <location>
        <position position="137"/>
    </location>
    <ligand>
        <name>pyridoxal 5'-phosphate</name>
        <dbReference type="ChEBI" id="CHEBI:597326"/>
    </ligand>
</feature>
<feature type="binding site" evidence="5">
    <location>
        <position position="279"/>
    </location>
    <ligand>
        <name>N(2)-acetyl-L-ornithine</name>
        <dbReference type="ChEBI" id="CHEBI:57805"/>
    </ligand>
</feature>
<dbReference type="Gene3D" id="3.40.640.10">
    <property type="entry name" value="Type I PLP-dependent aspartate aminotransferase-like (Major domain)"/>
    <property type="match status" value="1"/>
</dbReference>
<evidence type="ECO:0000256" key="5">
    <source>
        <dbReference type="HAMAP-Rule" id="MF_01107"/>
    </source>
</evidence>
<keyword evidence="5" id="KW-0963">Cytoplasm</keyword>
<comment type="pathway">
    <text evidence="5">Amino-acid biosynthesis; L-arginine biosynthesis; N(2)-acetyl-L-ornithine from L-glutamate: step 4/4.</text>
</comment>
<dbReference type="PROSITE" id="PS00600">
    <property type="entry name" value="AA_TRANSFER_CLASS_3"/>
    <property type="match status" value="1"/>
</dbReference>
<dbReference type="NCBIfam" id="NF002797">
    <property type="entry name" value="PRK02936.1"/>
    <property type="match status" value="1"/>
</dbReference>
<comment type="miscellaneous">
    <text evidence="5">May also have succinyldiaminopimelate aminotransferase activity, thus carrying out the corresponding step in lysine biosynthesis.</text>
</comment>
<name>A0A1G8ZX90_9BACI</name>
<feature type="binding site" evidence="5">
    <location>
        <begin position="222"/>
        <end position="225"/>
    </location>
    <ligand>
        <name>pyridoxal 5'-phosphate</name>
        <dbReference type="ChEBI" id="CHEBI:597326"/>
    </ligand>
</feature>
<dbReference type="GO" id="GO:0042802">
    <property type="term" value="F:identical protein binding"/>
    <property type="evidence" value="ECO:0007669"/>
    <property type="project" value="TreeGrafter"/>
</dbReference>
<dbReference type="Pfam" id="PF00202">
    <property type="entry name" value="Aminotran_3"/>
    <property type="match status" value="1"/>
</dbReference>